<dbReference type="PANTHER" id="PTHR47027">
    <property type="entry name" value="REVERSE TRANSCRIPTASE DOMAIN-CONTAINING PROTEIN"/>
    <property type="match status" value="1"/>
</dbReference>
<dbReference type="EMBL" id="JBJQOH010000003">
    <property type="protein sequence ID" value="KAL3693672.1"/>
    <property type="molecule type" value="Genomic_DNA"/>
</dbReference>
<organism evidence="2 3">
    <name type="scientific">Riccia sorocarpa</name>
    <dbReference type="NCBI Taxonomy" id="122646"/>
    <lineage>
        <taxon>Eukaryota</taxon>
        <taxon>Viridiplantae</taxon>
        <taxon>Streptophyta</taxon>
        <taxon>Embryophyta</taxon>
        <taxon>Marchantiophyta</taxon>
        <taxon>Marchantiopsida</taxon>
        <taxon>Marchantiidae</taxon>
        <taxon>Marchantiales</taxon>
        <taxon>Ricciaceae</taxon>
        <taxon>Riccia</taxon>
    </lineage>
</organism>
<evidence type="ECO:0000313" key="2">
    <source>
        <dbReference type="EMBL" id="KAL3693672.1"/>
    </source>
</evidence>
<evidence type="ECO:0000259" key="1">
    <source>
        <dbReference type="PROSITE" id="PS50878"/>
    </source>
</evidence>
<accession>A0ABD3HTL9</accession>
<dbReference type="InterPro" id="IPR043128">
    <property type="entry name" value="Rev_trsase/Diguanyl_cyclase"/>
</dbReference>
<gene>
    <name evidence="2" type="ORF">R1sor_007323</name>
</gene>
<dbReference type="Gene3D" id="3.30.70.270">
    <property type="match status" value="1"/>
</dbReference>
<name>A0ABD3HTL9_9MARC</name>
<sequence>MYCTISGFDTRAILFGGEKADGLQEVPELYQGETEAFSKGTAGTTYGGTNQGSTVILAEVTAVRDPVDLPSRELLQYVSQLYYHPSAKPMPSAAEPVWVFLKDEVDFAVRSLRQGRAADLTGLTIEMIGFGGAALLEFVTGLLNQACTRGLPIKWAERKVVPIYKLGPKEDLKSYITIMRVLDVQNSLLTCCSSIDFSKAFDSVSQEQLWIWLRELNVPGELMNAVAVLYESVCVKVNRHGDGVSSTLGVIQGCPLSPTLFGLLIDKLYWQLGAELEEDGCFVLRTIQTFIFADDVVLFTRSEDQLLKQLEALQHFCNLSGMKVNISKTKWMCSGPRPTCDIIFQDSPVEECKVYKYLGIDVAASLSWAKCAKSRAASGTRALCCMRQRCRKAGLFSWALRFRLFAALVQAAVLYAVVIWGSALPVSSWNKVERVHKMFLQEEMGVRSQVPYTILLSESGRLPLEVEGLILTLKYVARVKSQNDNRYSHQAFIASHGQGWYADVCRWSARWGYPDEYWDFKNLREDVTRLAIRRLWENPTTRQSYYLRDITTLEPYSEKGYLSSDLAWDLRRIIAQFRTSSHTLGVETGRWHGLPRKQRTCTLCPMEKTESEYHNLLICPYFLDIQQTHGIDFSNLHHLFALPPLDLGHYLNAVNTARNSRLQPETRSAGN</sequence>
<dbReference type="AlphaFoldDB" id="A0ABD3HTL9"/>
<proteinExistence type="predicted"/>
<evidence type="ECO:0000313" key="3">
    <source>
        <dbReference type="Proteomes" id="UP001633002"/>
    </source>
</evidence>
<dbReference type="InterPro" id="IPR043502">
    <property type="entry name" value="DNA/RNA_pol_sf"/>
</dbReference>
<dbReference type="Proteomes" id="UP001633002">
    <property type="component" value="Unassembled WGS sequence"/>
</dbReference>
<dbReference type="CDD" id="cd01650">
    <property type="entry name" value="RT_nLTR_like"/>
    <property type="match status" value="1"/>
</dbReference>
<dbReference type="PROSITE" id="PS50878">
    <property type="entry name" value="RT_POL"/>
    <property type="match status" value="1"/>
</dbReference>
<dbReference type="InterPro" id="IPR000477">
    <property type="entry name" value="RT_dom"/>
</dbReference>
<protein>
    <recommendedName>
        <fullName evidence="1">Reverse transcriptase domain-containing protein</fullName>
    </recommendedName>
</protein>
<dbReference type="PANTHER" id="PTHR47027:SF20">
    <property type="entry name" value="REVERSE TRANSCRIPTASE-LIKE PROTEIN WITH RNA-DIRECTED DNA POLYMERASE DOMAIN"/>
    <property type="match status" value="1"/>
</dbReference>
<dbReference type="Pfam" id="PF00078">
    <property type="entry name" value="RVT_1"/>
    <property type="match status" value="1"/>
</dbReference>
<dbReference type="SUPFAM" id="SSF56672">
    <property type="entry name" value="DNA/RNA polymerases"/>
    <property type="match status" value="1"/>
</dbReference>
<reference evidence="2 3" key="1">
    <citation type="submission" date="2024-09" db="EMBL/GenBank/DDBJ databases">
        <title>Chromosome-scale assembly of Riccia sorocarpa.</title>
        <authorList>
            <person name="Paukszto L."/>
        </authorList>
    </citation>
    <scope>NUCLEOTIDE SEQUENCE [LARGE SCALE GENOMIC DNA]</scope>
    <source>
        <strain evidence="2">LP-2024</strain>
        <tissue evidence="2">Aerial parts of the thallus</tissue>
    </source>
</reference>
<comment type="caution">
    <text evidence="2">The sequence shown here is derived from an EMBL/GenBank/DDBJ whole genome shotgun (WGS) entry which is preliminary data.</text>
</comment>
<keyword evidence="3" id="KW-1185">Reference proteome</keyword>
<feature type="domain" description="Reverse transcriptase" evidence="1">
    <location>
        <begin position="124"/>
        <end position="362"/>
    </location>
</feature>